<organism evidence="3 4">
    <name type="scientific">Streptomyces longispororuber</name>
    <dbReference type="NCBI Taxonomy" id="68230"/>
    <lineage>
        <taxon>Bacteria</taxon>
        <taxon>Bacillati</taxon>
        <taxon>Actinomycetota</taxon>
        <taxon>Actinomycetes</taxon>
        <taxon>Kitasatosporales</taxon>
        <taxon>Streptomycetaceae</taxon>
        <taxon>Streptomyces</taxon>
    </lineage>
</organism>
<feature type="transmembrane region" description="Helical" evidence="2">
    <location>
        <begin position="41"/>
        <end position="63"/>
    </location>
</feature>
<sequence length="134" mass="13814">MVRSVRWLVAVAAAVVTFVVCLWGARLVVWGWLPAGDAERWGVAAAFAAVAAGAVGMAVGWWAGREPPAEEREGGGSVEGEATGHGWVDQVRGHRGGPGGAVPDDLRLNAKASEYGQVRQTGGDDHTGGGRGSR</sequence>
<name>A0A918ZV60_9ACTN</name>
<gene>
    <name evidence="3" type="ORF">GCM10018785_44980</name>
</gene>
<reference evidence="3" key="1">
    <citation type="journal article" date="2014" name="Int. J. Syst. Evol. Microbiol.">
        <title>Complete genome sequence of Corynebacterium casei LMG S-19264T (=DSM 44701T), isolated from a smear-ripened cheese.</title>
        <authorList>
            <consortium name="US DOE Joint Genome Institute (JGI-PGF)"/>
            <person name="Walter F."/>
            <person name="Albersmeier A."/>
            <person name="Kalinowski J."/>
            <person name="Ruckert C."/>
        </authorList>
    </citation>
    <scope>NUCLEOTIDE SEQUENCE</scope>
    <source>
        <strain evidence="3">JCM 4784</strain>
    </source>
</reference>
<proteinExistence type="predicted"/>
<keyword evidence="2" id="KW-1133">Transmembrane helix</keyword>
<comment type="caution">
    <text evidence="3">The sequence shown here is derived from an EMBL/GenBank/DDBJ whole genome shotgun (WGS) entry which is preliminary data.</text>
</comment>
<feature type="region of interest" description="Disordered" evidence="1">
    <location>
        <begin position="66"/>
        <end position="134"/>
    </location>
</feature>
<dbReference type="Proteomes" id="UP000608024">
    <property type="component" value="Unassembled WGS sequence"/>
</dbReference>
<keyword evidence="4" id="KW-1185">Reference proteome</keyword>
<protein>
    <submittedName>
        <fullName evidence="3">Uncharacterized protein</fullName>
    </submittedName>
</protein>
<evidence type="ECO:0000256" key="1">
    <source>
        <dbReference type="SAM" id="MobiDB-lite"/>
    </source>
</evidence>
<dbReference type="EMBL" id="BNBT01000074">
    <property type="protein sequence ID" value="GHE71737.1"/>
    <property type="molecule type" value="Genomic_DNA"/>
</dbReference>
<reference evidence="3" key="2">
    <citation type="submission" date="2020-09" db="EMBL/GenBank/DDBJ databases">
        <authorList>
            <person name="Sun Q."/>
            <person name="Ohkuma M."/>
        </authorList>
    </citation>
    <scope>NUCLEOTIDE SEQUENCE</scope>
    <source>
        <strain evidence="3">JCM 4784</strain>
    </source>
</reference>
<dbReference type="AlphaFoldDB" id="A0A918ZV60"/>
<feature type="transmembrane region" description="Helical" evidence="2">
    <location>
        <begin position="7"/>
        <end position="29"/>
    </location>
</feature>
<evidence type="ECO:0000313" key="4">
    <source>
        <dbReference type="Proteomes" id="UP000608024"/>
    </source>
</evidence>
<evidence type="ECO:0000256" key="2">
    <source>
        <dbReference type="SAM" id="Phobius"/>
    </source>
</evidence>
<keyword evidence="2" id="KW-0812">Transmembrane</keyword>
<evidence type="ECO:0000313" key="3">
    <source>
        <dbReference type="EMBL" id="GHE71737.1"/>
    </source>
</evidence>
<keyword evidence="2" id="KW-0472">Membrane</keyword>
<dbReference type="RefSeq" id="WP_190137833.1">
    <property type="nucleotide sequence ID" value="NZ_BNBT01000074.1"/>
</dbReference>
<accession>A0A918ZV60</accession>